<dbReference type="SUPFAM" id="SSF56219">
    <property type="entry name" value="DNase I-like"/>
    <property type="match status" value="1"/>
</dbReference>
<evidence type="ECO:0000259" key="2">
    <source>
        <dbReference type="PROSITE" id="PS50878"/>
    </source>
</evidence>
<dbReference type="Gene3D" id="3.60.10.10">
    <property type="entry name" value="Endonuclease/exonuclease/phosphatase"/>
    <property type="match status" value="1"/>
</dbReference>
<comment type="caution">
    <text evidence="3">The sequence shown here is derived from an EMBL/GenBank/DDBJ whole genome shotgun (WGS) entry which is preliminary data.</text>
</comment>
<dbReference type="CDD" id="cd01650">
    <property type="entry name" value="RT_nLTR_like"/>
    <property type="match status" value="1"/>
</dbReference>
<dbReference type="GO" id="GO:0003824">
    <property type="term" value="F:catalytic activity"/>
    <property type="evidence" value="ECO:0007669"/>
    <property type="project" value="InterPro"/>
</dbReference>
<dbReference type="AlphaFoldDB" id="A0AAV0WX45"/>
<dbReference type="InterPro" id="IPR000477">
    <property type="entry name" value="RT_dom"/>
</dbReference>
<sequence length="1022" mass="113644">MIKYIQCNLNHCKVAQDLLRQHVAEQRVEVVLITDPYSAPEIATSWFTSSGTQRAAIWLVGNAVTAAEIHRDPEFVSARINGVQTFSCYASPNKSRAEFEDLLRRLEHKVRAVEPGVPVLITGDFNARSAAWGDWCRDTRGEDLSTLLNSLGLQVLNEGSKPTFVGIGRGSIVDITAVSESLVRRVSGWRVCDEVESMSDHQYIAFQIEDTRTRAPAIRNEPRGWKTEGEISSQDMEIGLLLARWTSDPTLFATSANAEQRAQAVHESITKACDFTLKRMVPNPTGKPPAHWWNEEIASERRKCVAAKRTKTRCASKLHRNRARGQYSAIEEETAITANSAYKEARKGLKIAIAQSKKNCWNELLETIDNDPWGKPYKLVARRLRGPPATSNMELESVRRITETLFPVHPPMTMQTLEVNETPPPFTTEEVNKAVERIKRKNTAPGMDNINGKIISVVHQVCPSMLLGMFNQCIKEGVIPSGWKRARVILLKKGNKPDGEPASYRPICLLNVVGKVFESLLVARLHEHIAGRGGLSRNQFGFTKQLSTDDAVRKLQSTILTEINFPSSKFCVAISLDIKNAFNSIGWNEVMLALSQAETPMYLKRVFQDYFSGRSAETSAGDQKVEIQVSSGVPQGSVVGPLLWNLAYDRILQLQLPRGSRLIGFADDTLVVCSGKTIPELETIANETLSLVSNEIRNMGLSLAVHKTEAVVFSNKYKYETPRLILNGQTIQPKDKMKYLGMIVERGLLFKDHIVEAASKAEKMSSALGRLMPNIGGPKESRRKLLLSVTTSILLYGAPSWAETMSLVPRNKSLVNGVQRKALLRSICGYRTVSETATSILAGTPPADLLAEERSATFSERRSGVRSEFSPRASTMAKWKARIAESISGEWSKRLIPDVERWCLGKQGDLDFHLTQILSGHGCFGVYLHRIGKEESDACHHCNACRDSAEHTLVECPAWVEERLQLARATGGTVSVDNLVPAMLSSHANWQAVKDFARAVMSKKESDERDRERPGGPRPRRV</sequence>
<dbReference type="Pfam" id="PF00078">
    <property type="entry name" value="RVT_1"/>
    <property type="match status" value="1"/>
</dbReference>
<dbReference type="EMBL" id="CARXXK010000003">
    <property type="protein sequence ID" value="CAI6360664.1"/>
    <property type="molecule type" value="Genomic_DNA"/>
</dbReference>
<evidence type="ECO:0000256" key="1">
    <source>
        <dbReference type="SAM" id="MobiDB-lite"/>
    </source>
</evidence>
<evidence type="ECO:0000313" key="3">
    <source>
        <dbReference type="EMBL" id="CAI6360664.1"/>
    </source>
</evidence>
<reference evidence="3 4" key="1">
    <citation type="submission" date="2023-01" db="EMBL/GenBank/DDBJ databases">
        <authorList>
            <person name="Whitehead M."/>
        </authorList>
    </citation>
    <scope>NUCLEOTIDE SEQUENCE [LARGE SCALE GENOMIC DNA]</scope>
</reference>
<feature type="compositionally biased region" description="Basic and acidic residues" evidence="1">
    <location>
        <begin position="1002"/>
        <end position="1015"/>
    </location>
</feature>
<gene>
    <name evidence="3" type="ORF">MEUPH1_LOCUS15939</name>
</gene>
<dbReference type="CDD" id="cd09077">
    <property type="entry name" value="R1-I-EN"/>
    <property type="match status" value="1"/>
</dbReference>
<dbReference type="Pfam" id="PF14529">
    <property type="entry name" value="Exo_endo_phos_2"/>
    <property type="match status" value="1"/>
</dbReference>
<proteinExistence type="predicted"/>
<feature type="domain" description="Reverse transcriptase" evidence="2">
    <location>
        <begin position="472"/>
        <end position="744"/>
    </location>
</feature>
<feature type="region of interest" description="Disordered" evidence="1">
    <location>
        <begin position="1001"/>
        <end position="1022"/>
    </location>
</feature>
<accession>A0AAV0WX45</accession>
<dbReference type="PANTHER" id="PTHR19446">
    <property type="entry name" value="REVERSE TRANSCRIPTASES"/>
    <property type="match status" value="1"/>
</dbReference>
<dbReference type="PROSITE" id="PS50878">
    <property type="entry name" value="RT_POL"/>
    <property type="match status" value="1"/>
</dbReference>
<dbReference type="InterPro" id="IPR036691">
    <property type="entry name" value="Endo/exonu/phosph_ase_sf"/>
</dbReference>
<evidence type="ECO:0000313" key="4">
    <source>
        <dbReference type="Proteomes" id="UP001160148"/>
    </source>
</evidence>
<dbReference type="Proteomes" id="UP001160148">
    <property type="component" value="Unassembled WGS sequence"/>
</dbReference>
<name>A0AAV0WX45_9HEMI</name>
<organism evidence="3 4">
    <name type="scientific">Macrosiphum euphorbiae</name>
    <name type="common">potato aphid</name>
    <dbReference type="NCBI Taxonomy" id="13131"/>
    <lineage>
        <taxon>Eukaryota</taxon>
        <taxon>Metazoa</taxon>
        <taxon>Ecdysozoa</taxon>
        <taxon>Arthropoda</taxon>
        <taxon>Hexapoda</taxon>
        <taxon>Insecta</taxon>
        <taxon>Pterygota</taxon>
        <taxon>Neoptera</taxon>
        <taxon>Paraneoptera</taxon>
        <taxon>Hemiptera</taxon>
        <taxon>Sternorrhyncha</taxon>
        <taxon>Aphidomorpha</taxon>
        <taxon>Aphidoidea</taxon>
        <taxon>Aphididae</taxon>
        <taxon>Macrosiphini</taxon>
        <taxon>Macrosiphum</taxon>
    </lineage>
</organism>
<dbReference type="InterPro" id="IPR005135">
    <property type="entry name" value="Endo/exonuclease/phosphatase"/>
</dbReference>
<protein>
    <recommendedName>
        <fullName evidence="2">Reverse transcriptase domain-containing protein</fullName>
    </recommendedName>
</protein>
<keyword evidence="4" id="KW-1185">Reference proteome</keyword>